<accession>A0ABD6AZS2</accession>
<dbReference type="Proteomes" id="UP001597187">
    <property type="component" value="Unassembled WGS sequence"/>
</dbReference>
<feature type="region of interest" description="Disordered" evidence="1">
    <location>
        <begin position="477"/>
        <end position="517"/>
    </location>
</feature>
<keyword evidence="2" id="KW-1133">Transmembrane helix</keyword>
<feature type="transmembrane region" description="Helical" evidence="2">
    <location>
        <begin position="217"/>
        <end position="240"/>
    </location>
</feature>
<organism evidence="4 5">
    <name type="scientific">Halomarina rubra</name>
    <dbReference type="NCBI Taxonomy" id="2071873"/>
    <lineage>
        <taxon>Archaea</taxon>
        <taxon>Methanobacteriati</taxon>
        <taxon>Methanobacteriota</taxon>
        <taxon>Stenosarchaea group</taxon>
        <taxon>Halobacteria</taxon>
        <taxon>Halobacteriales</taxon>
        <taxon>Natronomonadaceae</taxon>
        <taxon>Halomarina</taxon>
    </lineage>
</organism>
<evidence type="ECO:0000256" key="1">
    <source>
        <dbReference type="SAM" id="MobiDB-lite"/>
    </source>
</evidence>
<dbReference type="Pfam" id="PF03703">
    <property type="entry name" value="bPH_2"/>
    <property type="match status" value="3"/>
</dbReference>
<dbReference type="PIRSF" id="PIRSF026631">
    <property type="entry name" value="UCP026631"/>
    <property type="match status" value="1"/>
</dbReference>
<dbReference type="InterPro" id="IPR005182">
    <property type="entry name" value="YdbS-like_PH"/>
</dbReference>
<keyword evidence="2" id="KW-0812">Transmembrane</keyword>
<dbReference type="PANTHER" id="PTHR34473:SF3">
    <property type="entry name" value="TRANSMEMBRANE PROTEIN-RELATED"/>
    <property type="match status" value="1"/>
</dbReference>
<dbReference type="EMBL" id="JBHUDC010000008">
    <property type="protein sequence ID" value="MFD1515445.1"/>
    <property type="molecule type" value="Genomic_DNA"/>
</dbReference>
<evidence type="ECO:0000256" key="2">
    <source>
        <dbReference type="SAM" id="Phobius"/>
    </source>
</evidence>
<feature type="transmembrane region" description="Helical" evidence="2">
    <location>
        <begin position="173"/>
        <end position="197"/>
    </location>
</feature>
<feature type="transmembrane region" description="Helical" evidence="2">
    <location>
        <begin position="346"/>
        <end position="366"/>
    </location>
</feature>
<feature type="region of interest" description="Disordered" evidence="1">
    <location>
        <begin position="135"/>
        <end position="160"/>
    </location>
</feature>
<feature type="domain" description="YdbS-like PH" evidence="3">
    <location>
        <begin position="60"/>
        <end position="138"/>
    </location>
</feature>
<dbReference type="RefSeq" id="WP_250875360.1">
    <property type="nucleotide sequence ID" value="NZ_JALXFV010000008.1"/>
</dbReference>
<evidence type="ECO:0000313" key="5">
    <source>
        <dbReference type="Proteomes" id="UP001597187"/>
    </source>
</evidence>
<dbReference type="InterPro" id="IPR014529">
    <property type="entry name" value="UCP026631"/>
</dbReference>
<dbReference type="AlphaFoldDB" id="A0ABD6AZS2"/>
<gene>
    <name evidence="4" type="ORF">ACFSBT_19365</name>
</gene>
<reference evidence="4 5" key="1">
    <citation type="journal article" date="2019" name="Int. J. Syst. Evol. Microbiol.">
        <title>The Global Catalogue of Microorganisms (GCM) 10K type strain sequencing project: providing services to taxonomists for standard genome sequencing and annotation.</title>
        <authorList>
            <consortium name="The Broad Institute Genomics Platform"/>
            <consortium name="The Broad Institute Genome Sequencing Center for Infectious Disease"/>
            <person name="Wu L."/>
            <person name="Ma J."/>
        </authorList>
    </citation>
    <scope>NUCLEOTIDE SEQUENCE [LARGE SCALE GENOMIC DNA]</scope>
    <source>
        <strain evidence="4 5">CGMCC 1.12563</strain>
    </source>
</reference>
<feature type="transmembrane region" description="Helical" evidence="2">
    <location>
        <begin position="35"/>
        <end position="58"/>
    </location>
</feature>
<comment type="caution">
    <text evidence="4">The sequence shown here is derived from an EMBL/GenBank/DDBJ whole genome shotgun (WGS) entry which is preliminary data.</text>
</comment>
<evidence type="ECO:0000259" key="3">
    <source>
        <dbReference type="Pfam" id="PF03703"/>
    </source>
</evidence>
<proteinExistence type="predicted"/>
<sequence>MRLDVRSVPYRAGESVTRLVWLVGIVLLTSEGTDVPPTLLLAGGVVAVVALSAGYHALYYRRFTYDLGDQTFDIRSGILSRRSREIPYRRIQNVDIAANPVQRALGIAEVRLETAGGSATEATLRFVARGEASRLQDELGRRTRNGTHDPTDERESATRDDSEPLYAITMRELLLLGFVSVDLRVVSFLSVSIPLLAPSLGDVLGPTRPLLVQLSPITLGIGGVLVLYTVAALVGGAVAVSNYYGFRLTRAHEELRYERGLLQRFSGTIPLEKVQSLAIKANVLARIIGYGSLAVVTAGYAPGEGGSQSAVPFAEGDRVRTLAQSIEPFEDPEYVRPPKRARLRYGIRYGVVALGVVGLAYTLVAFTPLTGAWWGTLVLLPAVPVAAHATWSARGYAVQDDYVLARNGYLVQREVVVPYHRIQTVATTASVFQRRRRLATLVVDTAGSGGHGGQDARAVDIDADVADDLRETVERRMHAAVAERREQFHRERTESLREEPSASGTRDEPSGPRTDPV</sequence>
<feature type="transmembrane region" description="Helical" evidence="2">
    <location>
        <begin position="372"/>
        <end position="391"/>
    </location>
</feature>
<keyword evidence="5" id="KW-1185">Reference proteome</keyword>
<dbReference type="PANTHER" id="PTHR34473">
    <property type="entry name" value="UPF0699 TRANSMEMBRANE PROTEIN YDBS"/>
    <property type="match status" value="1"/>
</dbReference>
<name>A0ABD6AZS2_9EURY</name>
<protein>
    <submittedName>
        <fullName evidence="4">PH domain-containing protein</fullName>
    </submittedName>
</protein>
<keyword evidence="2" id="KW-0472">Membrane</keyword>
<evidence type="ECO:0000313" key="4">
    <source>
        <dbReference type="EMBL" id="MFD1515445.1"/>
    </source>
</evidence>
<feature type="domain" description="YdbS-like PH" evidence="3">
    <location>
        <begin position="243"/>
        <end position="302"/>
    </location>
</feature>
<feature type="domain" description="YdbS-like PH" evidence="3">
    <location>
        <begin position="391"/>
        <end position="472"/>
    </location>
</feature>